<feature type="domain" description="6-phosphogluconate dehydrogenase NADP-binding" evidence="2">
    <location>
        <begin position="27"/>
        <end position="196"/>
    </location>
</feature>
<sequence length="529" mass="58896">MDSPATSTYSTPDSSPPSSSDVSPSPVGFIGLSRIGRIILRKLLDANIPIVVFDKYLESVRSTKVTKCTCPADVILKCKITFCCELEESCLEIMVFGYPKGVLHGLDELQNESQSRNYKDPSETRKGLVMLETINPDLSVRINTEVRSRNGLYVEAPMIGTIEMAENNSLNIVAAGDQSIFRECEQYFRFFAKKTLFKGEEIGRALHLKVVHSMMDAPTCSTSSTPDFSPHSPSDASPSPVGFIGLSSIGRIIAKKLLDANIPIVVFDKYLQSVTSTKVTKCTCPAEVIFKCKITFCCEPEERYLEIMVFGYPKGVLHGLDALQMESELRDVRDSSEMDKGFVLLETINPDLSVRINSAIRSKNGLYVEAPVIGTIEMAKNNSLKIIATGNHSIFRECEQYFRFFAKKTLFKGEEIGRALHLKGLHSMIEGTMNGAQKEILTLAQKGNLSTDHFLKMLDFSKISCPTLMEKAHAFFQKKKENTFDIKALRRDILTLGIDLRNAPIAGYFTEILYFSQIENEQADALESA</sequence>
<gene>
    <name evidence="3" type="ORF">JTE90_010724</name>
</gene>
<dbReference type="Pfam" id="PF03446">
    <property type="entry name" value="NAD_binding_2"/>
    <property type="match status" value="2"/>
</dbReference>
<dbReference type="PANTHER" id="PTHR43580:SF2">
    <property type="entry name" value="CYTOKINE-LIKE NUCLEAR FACTOR N-PAC"/>
    <property type="match status" value="1"/>
</dbReference>
<dbReference type="InterPro" id="IPR036291">
    <property type="entry name" value="NAD(P)-bd_dom_sf"/>
</dbReference>
<reference evidence="3 4" key="1">
    <citation type="journal article" date="2022" name="Nat. Ecol. Evol.">
        <title>A masculinizing supergene underlies an exaggerated male reproductive morph in a spider.</title>
        <authorList>
            <person name="Hendrickx F."/>
            <person name="De Corte Z."/>
            <person name="Sonet G."/>
            <person name="Van Belleghem S.M."/>
            <person name="Kostlbacher S."/>
            <person name="Vangestel C."/>
        </authorList>
    </citation>
    <scope>NUCLEOTIDE SEQUENCE [LARGE SCALE GENOMIC DNA]</scope>
    <source>
        <strain evidence="3">W744_W776</strain>
    </source>
</reference>
<name>A0AAV6URM2_9ARAC</name>
<proteinExistence type="predicted"/>
<organism evidence="3 4">
    <name type="scientific">Oedothorax gibbosus</name>
    <dbReference type="NCBI Taxonomy" id="931172"/>
    <lineage>
        <taxon>Eukaryota</taxon>
        <taxon>Metazoa</taxon>
        <taxon>Ecdysozoa</taxon>
        <taxon>Arthropoda</taxon>
        <taxon>Chelicerata</taxon>
        <taxon>Arachnida</taxon>
        <taxon>Araneae</taxon>
        <taxon>Araneomorphae</taxon>
        <taxon>Entelegynae</taxon>
        <taxon>Araneoidea</taxon>
        <taxon>Linyphiidae</taxon>
        <taxon>Erigoninae</taxon>
        <taxon>Oedothorax</taxon>
    </lineage>
</organism>
<evidence type="ECO:0000313" key="4">
    <source>
        <dbReference type="Proteomes" id="UP000827092"/>
    </source>
</evidence>
<dbReference type="GO" id="GO:0050661">
    <property type="term" value="F:NADP binding"/>
    <property type="evidence" value="ECO:0007669"/>
    <property type="project" value="InterPro"/>
</dbReference>
<dbReference type="InterPro" id="IPR051265">
    <property type="entry name" value="HIBADH-related_NP60_sf"/>
</dbReference>
<evidence type="ECO:0000313" key="3">
    <source>
        <dbReference type="EMBL" id="KAG8185941.1"/>
    </source>
</evidence>
<evidence type="ECO:0000256" key="1">
    <source>
        <dbReference type="SAM" id="MobiDB-lite"/>
    </source>
</evidence>
<evidence type="ECO:0000259" key="2">
    <source>
        <dbReference type="Pfam" id="PF03446"/>
    </source>
</evidence>
<protein>
    <recommendedName>
        <fullName evidence="2">6-phosphogluconate dehydrogenase NADP-binding domain-containing protein</fullName>
    </recommendedName>
</protein>
<dbReference type="Proteomes" id="UP000827092">
    <property type="component" value="Unassembled WGS sequence"/>
</dbReference>
<comment type="caution">
    <text evidence="3">The sequence shown here is derived from an EMBL/GenBank/DDBJ whole genome shotgun (WGS) entry which is preliminary data.</text>
</comment>
<dbReference type="AlphaFoldDB" id="A0AAV6URM2"/>
<dbReference type="EMBL" id="JAFNEN010000320">
    <property type="protein sequence ID" value="KAG8185941.1"/>
    <property type="molecule type" value="Genomic_DNA"/>
</dbReference>
<keyword evidence="4" id="KW-1185">Reference proteome</keyword>
<feature type="region of interest" description="Disordered" evidence="1">
    <location>
        <begin position="1"/>
        <end position="24"/>
    </location>
</feature>
<dbReference type="SUPFAM" id="SSF51735">
    <property type="entry name" value="NAD(P)-binding Rossmann-fold domains"/>
    <property type="match status" value="2"/>
</dbReference>
<dbReference type="Gene3D" id="3.40.50.720">
    <property type="entry name" value="NAD(P)-binding Rossmann-like Domain"/>
    <property type="match status" value="2"/>
</dbReference>
<feature type="domain" description="6-phosphogluconate dehydrogenase NADP-binding" evidence="2">
    <location>
        <begin position="241"/>
        <end position="410"/>
    </location>
</feature>
<dbReference type="PANTHER" id="PTHR43580">
    <property type="entry name" value="OXIDOREDUCTASE GLYR1-RELATED"/>
    <property type="match status" value="1"/>
</dbReference>
<accession>A0AAV6URM2</accession>
<dbReference type="InterPro" id="IPR006115">
    <property type="entry name" value="6PGDH_NADP-bd"/>
</dbReference>